<dbReference type="NCBIfam" id="NF033634">
    <property type="entry name" value="SLATT_1"/>
    <property type="match status" value="1"/>
</dbReference>
<keyword evidence="2" id="KW-1133">Transmembrane helix</keyword>
<dbReference type="Pfam" id="PF14015">
    <property type="entry name" value="DUF4231"/>
    <property type="match status" value="1"/>
</dbReference>
<dbReference type="AlphaFoldDB" id="A0A812R1G5"/>
<comment type="caution">
    <text evidence="4">The sequence shown here is derived from an EMBL/GenBank/DDBJ whole genome shotgun (WGS) entry which is preliminary data.</text>
</comment>
<feature type="region of interest" description="Disordered" evidence="1">
    <location>
        <begin position="688"/>
        <end position="710"/>
    </location>
</feature>
<feature type="transmembrane region" description="Helical" evidence="2">
    <location>
        <begin position="735"/>
        <end position="760"/>
    </location>
</feature>
<feature type="transmembrane region" description="Helical" evidence="2">
    <location>
        <begin position="560"/>
        <end position="580"/>
    </location>
</feature>
<feature type="non-terminal residue" evidence="4">
    <location>
        <position position="1"/>
    </location>
</feature>
<proteinExistence type="predicted"/>
<keyword evidence="5" id="KW-1185">Reference proteome</keyword>
<feature type="region of interest" description="Disordered" evidence="1">
    <location>
        <begin position="1"/>
        <end position="30"/>
    </location>
</feature>
<feature type="non-terminal residue" evidence="4">
    <location>
        <position position="877"/>
    </location>
</feature>
<feature type="region of interest" description="Disordered" evidence="1">
    <location>
        <begin position="844"/>
        <end position="864"/>
    </location>
</feature>
<name>A0A812R1G5_9DINO</name>
<evidence type="ECO:0000313" key="4">
    <source>
        <dbReference type="EMBL" id="CAE7414255.1"/>
    </source>
</evidence>
<feature type="compositionally biased region" description="Basic and acidic residues" evidence="1">
    <location>
        <begin position="689"/>
        <end position="700"/>
    </location>
</feature>
<evidence type="ECO:0000259" key="3">
    <source>
        <dbReference type="Pfam" id="PF18181"/>
    </source>
</evidence>
<reference evidence="4" key="1">
    <citation type="submission" date="2021-02" db="EMBL/GenBank/DDBJ databases">
        <authorList>
            <person name="Dougan E. K."/>
            <person name="Rhodes N."/>
            <person name="Thang M."/>
            <person name="Chan C."/>
        </authorList>
    </citation>
    <scope>NUCLEOTIDE SEQUENCE</scope>
</reference>
<dbReference type="InterPro" id="IPR025325">
    <property type="entry name" value="DUF4231"/>
</dbReference>
<sequence length="877" mass="98378">VSVDATPAEAEDDSAMPPAPAPNHRDMADDDMTSAFSYDIEKLQVMKAKTMYEMVEDIDAGCGPVKLLFLTNVQADSIKSSSKTLRKLLEAFEIPQPKLVINLLTSSGLRNFLDLFPAKCAAFGNELSPELKNDLPPFLTPDEEHHVLTQLDTFMSDVLLPLAASTHALILTCAVSGECALAGALSRAFRQQQARWGPSPPFTVLYTTVMTPLLYLNSDEDAYWRALRRKSKSWSSRDPIILEMVHTEGFQGFFPQKVSLNHDLDRDGCCFLIVDQVGSTRKQFDAKPGNELRNELVRFLSSTLPSIALRTGYVDKFSTTSDKTWQVCLNQVHSGTELLLLDLRDRPMEVPGGGQWEKRKQYIDAAWAKLEENCDALLAEKKCDSLDVCNVAYAHHALFHFPEKDEVGAPMQQRSVIPLHEAIKEARAERQHQVGPVDVDDDWEATDVQVMDVARRLAGRMLQDCRKALGRPLTDEFEKLYDKKTVELASQIRSVLVSPHAHQVNIHDMADAKRIVNSLIQSDRLPRTNSLEGLLLMQQAWCECDVAHHLANRYKIQTKVLYVCQLLLAWLVILFSQVQLGATASSFASSDIVFVLAVLHGAVVSVEGYLRPKPKWQALRGGATSLESMVWLYRTRVGQFRMGPAQDPRNPEIIFCRQLNEWTEDLFAAGDLQRSAWSKSFSSSIHRHQQCEGDPDRQEAAPEDGAIDDHYSPVQPDLYISFRLMRRMDWYQKRLPTYIFHAWVFKLLVLSCTVACAVLARFGQPTAVVIITAFSSSSTTWSEFVDAGSKVERYSRAVRTMSRLLNWWKHLTEVERASMENIAALIIETEQAIAKEQANWMPSHSAGTVETGAKPPPEAPAPREDLPCLLAVGCAHQ</sequence>
<feature type="domain" description="SMODS and SLOG-associating 2TM effector" evidence="3">
    <location>
        <begin position="719"/>
        <end position="840"/>
    </location>
</feature>
<accession>A0A812R1G5</accession>
<dbReference type="Proteomes" id="UP000601435">
    <property type="component" value="Unassembled WGS sequence"/>
</dbReference>
<evidence type="ECO:0000256" key="1">
    <source>
        <dbReference type="SAM" id="MobiDB-lite"/>
    </source>
</evidence>
<evidence type="ECO:0000313" key="5">
    <source>
        <dbReference type="Proteomes" id="UP000601435"/>
    </source>
</evidence>
<gene>
    <name evidence="4" type="ORF">SNEC2469_LOCUS11385</name>
</gene>
<dbReference type="Pfam" id="PF18181">
    <property type="entry name" value="SLATT_1"/>
    <property type="match status" value="1"/>
</dbReference>
<dbReference type="EMBL" id="CAJNJA010018064">
    <property type="protein sequence ID" value="CAE7414255.1"/>
    <property type="molecule type" value="Genomic_DNA"/>
</dbReference>
<dbReference type="InterPro" id="IPR040884">
    <property type="entry name" value="SLATT_1"/>
</dbReference>
<dbReference type="OrthoDB" id="411759at2759"/>
<keyword evidence="2" id="KW-0812">Transmembrane</keyword>
<keyword evidence="2" id="KW-0472">Membrane</keyword>
<evidence type="ECO:0000256" key="2">
    <source>
        <dbReference type="SAM" id="Phobius"/>
    </source>
</evidence>
<protein>
    <recommendedName>
        <fullName evidence="3">SMODS and SLOG-associating 2TM effector domain-containing protein</fullName>
    </recommendedName>
</protein>
<organism evidence="4 5">
    <name type="scientific">Symbiodinium necroappetens</name>
    <dbReference type="NCBI Taxonomy" id="1628268"/>
    <lineage>
        <taxon>Eukaryota</taxon>
        <taxon>Sar</taxon>
        <taxon>Alveolata</taxon>
        <taxon>Dinophyceae</taxon>
        <taxon>Suessiales</taxon>
        <taxon>Symbiodiniaceae</taxon>
        <taxon>Symbiodinium</taxon>
    </lineage>
</organism>
<feature type="transmembrane region" description="Helical" evidence="2">
    <location>
        <begin position="592"/>
        <end position="610"/>
    </location>
</feature>